<accession>A0AAD5N543</accession>
<evidence type="ECO:0000313" key="3">
    <source>
        <dbReference type="Proteomes" id="UP001196413"/>
    </source>
</evidence>
<dbReference type="Proteomes" id="UP001196413">
    <property type="component" value="Unassembled WGS sequence"/>
</dbReference>
<dbReference type="EMBL" id="JAHQIW010003282">
    <property type="protein sequence ID" value="KAJ1358004.1"/>
    <property type="molecule type" value="Genomic_DNA"/>
</dbReference>
<feature type="region of interest" description="Disordered" evidence="1">
    <location>
        <begin position="77"/>
        <end position="96"/>
    </location>
</feature>
<feature type="compositionally biased region" description="Basic and acidic residues" evidence="1">
    <location>
        <begin position="77"/>
        <end position="90"/>
    </location>
</feature>
<proteinExistence type="predicted"/>
<feature type="compositionally biased region" description="Basic and acidic residues" evidence="1">
    <location>
        <begin position="1"/>
        <end position="11"/>
    </location>
</feature>
<reference evidence="2" key="1">
    <citation type="submission" date="2021-06" db="EMBL/GenBank/DDBJ databases">
        <title>Parelaphostrongylus tenuis whole genome reference sequence.</title>
        <authorList>
            <person name="Garwood T.J."/>
            <person name="Larsen P.A."/>
            <person name="Fountain-Jones N.M."/>
            <person name="Garbe J.R."/>
            <person name="Macchietto M.G."/>
            <person name="Kania S.A."/>
            <person name="Gerhold R.W."/>
            <person name="Richards J.E."/>
            <person name="Wolf T.M."/>
        </authorList>
    </citation>
    <scope>NUCLEOTIDE SEQUENCE</scope>
    <source>
        <strain evidence="2">MNPRO001-30</strain>
        <tissue evidence="2">Meninges</tissue>
    </source>
</reference>
<gene>
    <name evidence="2" type="ORF">KIN20_016303</name>
</gene>
<evidence type="ECO:0000256" key="1">
    <source>
        <dbReference type="SAM" id="MobiDB-lite"/>
    </source>
</evidence>
<sequence length="96" mass="10798">MDDSCARKKQLESAGSSATTEDEPSKYSGLSVVQSFYLYFNCFEKLNSEKLRRKVKKESKVEAVGWGHIPVEDIDSNEKHCASDKAERPKYVSSTS</sequence>
<feature type="region of interest" description="Disordered" evidence="1">
    <location>
        <begin position="1"/>
        <end position="27"/>
    </location>
</feature>
<organism evidence="2 3">
    <name type="scientific">Parelaphostrongylus tenuis</name>
    <name type="common">Meningeal worm</name>
    <dbReference type="NCBI Taxonomy" id="148309"/>
    <lineage>
        <taxon>Eukaryota</taxon>
        <taxon>Metazoa</taxon>
        <taxon>Ecdysozoa</taxon>
        <taxon>Nematoda</taxon>
        <taxon>Chromadorea</taxon>
        <taxon>Rhabditida</taxon>
        <taxon>Rhabditina</taxon>
        <taxon>Rhabditomorpha</taxon>
        <taxon>Strongyloidea</taxon>
        <taxon>Metastrongylidae</taxon>
        <taxon>Parelaphostrongylus</taxon>
    </lineage>
</organism>
<dbReference type="AlphaFoldDB" id="A0AAD5N543"/>
<protein>
    <submittedName>
        <fullName evidence="2">Uncharacterized protein</fullName>
    </submittedName>
</protein>
<name>A0AAD5N543_PARTN</name>
<evidence type="ECO:0000313" key="2">
    <source>
        <dbReference type="EMBL" id="KAJ1358004.1"/>
    </source>
</evidence>
<keyword evidence="3" id="KW-1185">Reference proteome</keyword>
<comment type="caution">
    <text evidence="2">The sequence shown here is derived from an EMBL/GenBank/DDBJ whole genome shotgun (WGS) entry which is preliminary data.</text>
</comment>